<evidence type="ECO:0000256" key="10">
    <source>
        <dbReference type="ARBA" id="ARBA00023136"/>
    </source>
</evidence>
<keyword evidence="9" id="KW-1133">Transmembrane helix</keyword>
<dbReference type="PANTHER" id="PTHR24025">
    <property type="entry name" value="DESMOGLEIN FAMILY MEMBER"/>
    <property type="match status" value="1"/>
</dbReference>
<organism evidence="17 18">
    <name type="scientific">Dicentrarchus labrax</name>
    <name type="common">European seabass</name>
    <name type="synonym">Morone labrax</name>
    <dbReference type="NCBI Taxonomy" id="13489"/>
    <lineage>
        <taxon>Eukaryota</taxon>
        <taxon>Metazoa</taxon>
        <taxon>Chordata</taxon>
        <taxon>Craniata</taxon>
        <taxon>Vertebrata</taxon>
        <taxon>Euteleostomi</taxon>
        <taxon>Actinopterygii</taxon>
        <taxon>Neopterygii</taxon>
        <taxon>Teleostei</taxon>
        <taxon>Neoteleostei</taxon>
        <taxon>Acanthomorphata</taxon>
        <taxon>Eupercaria</taxon>
        <taxon>Moronidae</taxon>
        <taxon>Dicentrarchus</taxon>
    </lineage>
</organism>
<feature type="compositionally biased region" description="Gly residues" evidence="15">
    <location>
        <begin position="356"/>
        <end position="370"/>
    </location>
</feature>
<feature type="region of interest" description="Disordered" evidence="15">
    <location>
        <begin position="1015"/>
        <end position="1040"/>
    </location>
</feature>
<dbReference type="GO" id="GO:0005509">
    <property type="term" value="F:calcium ion binding"/>
    <property type="evidence" value="ECO:0007669"/>
    <property type="project" value="UniProtKB-UniRule"/>
</dbReference>
<dbReference type="InterPro" id="IPR050971">
    <property type="entry name" value="Cadherin-domain_protein"/>
</dbReference>
<feature type="domain" description="Cadherin" evidence="16">
    <location>
        <begin position="523"/>
        <end position="616"/>
    </location>
</feature>
<feature type="domain" description="Cadherin" evidence="16">
    <location>
        <begin position="48"/>
        <end position="129"/>
    </location>
</feature>
<dbReference type="PRINTS" id="PR01818">
    <property type="entry name" value="DESMOCADHERN"/>
</dbReference>
<dbReference type="FunFam" id="2.60.40.60:FF:000083">
    <property type="entry name" value="Desmoglein 1"/>
    <property type="match status" value="1"/>
</dbReference>
<dbReference type="PROSITE" id="PS00232">
    <property type="entry name" value="CADHERIN_1"/>
    <property type="match status" value="2"/>
</dbReference>
<evidence type="ECO:0000256" key="3">
    <source>
        <dbReference type="ARBA" id="ARBA00022692"/>
    </source>
</evidence>
<feature type="domain" description="Cadherin" evidence="16">
    <location>
        <begin position="242"/>
        <end position="408"/>
    </location>
</feature>
<evidence type="ECO:0000256" key="12">
    <source>
        <dbReference type="PROSITE-ProRule" id="PRU00043"/>
    </source>
</evidence>
<evidence type="ECO:0000256" key="6">
    <source>
        <dbReference type="ARBA" id="ARBA00022837"/>
    </source>
</evidence>
<evidence type="ECO:0000256" key="13">
    <source>
        <dbReference type="RuleBase" id="RU003318"/>
    </source>
</evidence>
<evidence type="ECO:0000256" key="15">
    <source>
        <dbReference type="SAM" id="MobiDB-lite"/>
    </source>
</evidence>
<dbReference type="AlphaFoldDB" id="A0A8P4KDP5"/>
<dbReference type="SUPFAM" id="SSF49313">
    <property type="entry name" value="Cadherin-like"/>
    <property type="match status" value="5"/>
</dbReference>
<dbReference type="InterPro" id="IPR015919">
    <property type="entry name" value="Cadherin-like_sf"/>
</dbReference>
<evidence type="ECO:0000256" key="2">
    <source>
        <dbReference type="ARBA" id="ARBA00022475"/>
    </source>
</evidence>
<feature type="domain" description="Cadherin" evidence="16">
    <location>
        <begin position="129"/>
        <end position="241"/>
    </location>
</feature>
<evidence type="ECO:0000313" key="18">
    <source>
        <dbReference type="Proteomes" id="UP000694389"/>
    </source>
</evidence>
<dbReference type="Gene3D" id="2.60.40.60">
    <property type="entry name" value="Cadherins"/>
    <property type="match status" value="5"/>
</dbReference>
<proteinExistence type="predicted"/>
<evidence type="ECO:0000256" key="1">
    <source>
        <dbReference type="ARBA" id="ARBA00004568"/>
    </source>
</evidence>
<accession>A0A8P4KDP5</accession>
<dbReference type="PROSITE" id="PS50268">
    <property type="entry name" value="CADHERIN_2"/>
    <property type="match status" value="5"/>
</dbReference>
<evidence type="ECO:0000256" key="8">
    <source>
        <dbReference type="ARBA" id="ARBA00022949"/>
    </source>
</evidence>
<evidence type="ECO:0000256" key="4">
    <source>
        <dbReference type="ARBA" id="ARBA00022723"/>
    </source>
</evidence>
<keyword evidence="10" id="KW-0472">Membrane</keyword>
<reference evidence="17" key="1">
    <citation type="submission" date="2025-08" db="UniProtKB">
        <authorList>
            <consortium name="Ensembl"/>
        </authorList>
    </citation>
    <scope>IDENTIFICATION</scope>
</reference>
<dbReference type="Proteomes" id="UP000694389">
    <property type="component" value="Unassembled WGS sequence"/>
</dbReference>
<name>A0A8P4KDP5_DICLA</name>
<evidence type="ECO:0000256" key="11">
    <source>
        <dbReference type="ARBA" id="ARBA00023180"/>
    </source>
</evidence>
<dbReference type="FunFam" id="2.60.40.60:FF:000011">
    <property type="entry name" value="Cadherin 1"/>
    <property type="match status" value="1"/>
</dbReference>
<dbReference type="CDD" id="cd11304">
    <property type="entry name" value="Cadherin_repeat"/>
    <property type="match status" value="5"/>
</dbReference>
<keyword evidence="8" id="KW-0965">Cell junction</keyword>
<comment type="function">
    <text evidence="14">A component of desmosome cell-cell junctions which are required for positive regulation of cellular adhesion. Involved in the interaction of plaque proteins and intermediate filaments mediating cell-cell adhesion.</text>
</comment>
<dbReference type="SMART" id="SM00112">
    <property type="entry name" value="CA"/>
    <property type="match status" value="4"/>
</dbReference>
<dbReference type="InterPro" id="IPR000233">
    <property type="entry name" value="Cadherin_Y-type_LIR"/>
</dbReference>
<dbReference type="FunFam" id="2.60.40.60:FF:000031">
    <property type="entry name" value="Cadherin 3"/>
    <property type="match status" value="1"/>
</dbReference>
<feature type="domain" description="Cadherin" evidence="16">
    <location>
        <begin position="401"/>
        <end position="512"/>
    </location>
</feature>
<keyword evidence="4" id="KW-0479">Metal-binding</keyword>
<keyword evidence="11" id="KW-0325">Glycoprotein</keyword>
<evidence type="ECO:0000256" key="5">
    <source>
        <dbReference type="ARBA" id="ARBA00022737"/>
    </source>
</evidence>
<dbReference type="GO" id="GO:0007156">
    <property type="term" value="P:homophilic cell adhesion via plasma membrane adhesion molecules"/>
    <property type="evidence" value="ECO:0007669"/>
    <property type="project" value="InterPro"/>
</dbReference>
<evidence type="ECO:0000313" key="17">
    <source>
        <dbReference type="Ensembl" id="ENSDLAP00005080586.1"/>
    </source>
</evidence>
<dbReference type="GO" id="GO:0045216">
    <property type="term" value="P:cell-cell junction organization"/>
    <property type="evidence" value="ECO:0007669"/>
    <property type="project" value="UniProtKB-ARBA"/>
</dbReference>
<dbReference type="PANTHER" id="PTHR24025:SF1">
    <property type="entry name" value="DESMOGLEIN-2"/>
    <property type="match status" value="1"/>
</dbReference>
<sequence length="1040" mass="112383">MNVLFSLQVAASVPQLRRHKRDWVIPTKNLKENFDYTTAGYVAKIRSDEGDGGILYYSLLGPGASEVPLNLFVVQETTGLVFIRGSLDREERETYILSGVARSNDGRVVESGINLRFDVDDENDNTPVFVPVPPATVNESSPAGTLVGVITATDADQANSSHSKITYSIKKQEPSDGTDLFYIDRNTGSIYVKENTLDREIQSSYILTVTGSDMDGALGANTGTGTIHVHVVDINDNRPMLDKDEYEGAIVENTAKVEVMRFTVLDADEEKTDNWLAVFDIVTGNEDGIFSIKTDPKTNEGVLMLEKPVDFEENPDIKLGLLVSNVAPAVGQGGAGASMGGGGGAGAGAGAGMGAGAGAGAGAGSAGAGGKKPVKKKRPKKGKIYQVNIAVLNEPEGVNFKPSVKPVFVSENPDDNPLMEVIAVFRATETDTGKPAENVRYAKGYDPDNWLLIDPETAEIRLQKYPDRESPFLINGTYYAKILSLTEETPPKMITGTIALQVGDVNDNCPSLTNDVEYICSDTEVINVTAVDEDGDPNSAPFSFSLVSEETQGEWRVEPSNDTGVSLKALRPLWPGHYKVAFIIQDQQGLACPDPQYLDLHVCSCEEGETCRAPRLHGQRRKSSLEHLIVYHTEGRGEDKSVPLLSSPVQMTRATTSAVQAINIASMTKVDTTTSFKSLNMDTANNRWQHKSQCVAEGRMQQSSFRKSRGICKEAYSKQEQLLLYKDMDGIALSDVFLHEFYSQKASCAAARQATRDNLLEYDYEGQGSPAGSVGCCSILESDNDLQFLDDLGLKFKTLVDDHIARLSLDTKPPGIHGMSPEPNQNVSISQSSTRVINGFNGAACSSMHVQSADSTSNKALSSHVSPVTTAMQPSPGQMLVLQQQQPVYYTTTPVLQPMHYVVQPQLQSNVLLAEAPVTNLQGMILLNGTPQHTKHILHGGNTARTLTLGRQRGQRVVKETQGAGIWVRSDGAGEVMGVRRSGRRIKSEGGDMAEHRSIGTLVGGHMSVEAAGSEEGQLVKARGNKTRRRSTTSAETGFI</sequence>
<dbReference type="InterPro" id="IPR009122">
    <property type="entry name" value="Desmosomal_cadherin"/>
</dbReference>
<keyword evidence="2" id="KW-1003">Cell membrane</keyword>
<dbReference type="Ensembl" id="ENSDLAT00005089333.1">
    <property type="protein sequence ID" value="ENSDLAP00005080586.1"/>
    <property type="gene ID" value="ENSDLAG00005030275.1"/>
</dbReference>
<keyword evidence="18" id="KW-1185">Reference proteome</keyword>
<keyword evidence="5" id="KW-0677">Repeat</keyword>
<evidence type="ECO:0000256" key="7">
    <source>
        <dbReference type="ARBA" id="ARBA00022889"/>
    </source>
</evidence>
<dbReference type="PRINTS" id="PR00205">
    <property type="entry name" value="CADHERIN"/>
</dbReference>
<evidence type="ECO:0000256" key="9">
    <source>
        <dbReference type="ARBA" id="ARBA00022989"/>
    </source>
</evidence>
<dbReference type="GeneTree" id="ENSGT01030000234624"/>
<dbReference type="GO" id="GO:0030057">
    <property type="term" value="C:desmosome"/>
    <property type="evidence" value="ECO:0007669"/>
    <property type="project" value="UniProtKB-SubCell"/>
</dbReference>
<evidence type="ECO:0000256" key="14">
    <source>
        <dbReference type="RuleBase" id="RU004358"/>
    </source>
</evidence>
<keyword evidence="7 13" id="KW-0130">Cell adhesion</keyword>
<keyword evidence="3 13" id="KW-0812">Transmembrane</keyword>
<dbReference type="FunFam" id="2.60.40.60:FF:000068">
    <property type="entry name" value="Desmoglein 1"/>
    <property type="match status" value="1"/>
</dbReference>
<dbReference type="GO" id="GO:0005886">
    <property type="term" value="C:plasma membrane"/>
    <property type="evidence" value="ECO:0007669"/>
    <property type="project" value="UniProtKB-SubCell"/>
</dbReference>
<evidence type="ECO:0000259" key="16">
    <source>
        <dbReference type="PROSITE" id="PS50268"/>
    </source>
</evidence>
<reference evidence="17" key="2">
    <citation type="submission" date="2025-09" db="UniProtKB">
        <authorList>
            <consortium name="Ensembl"/>
        </authorList>
    </citation>
    <scope>IDENTIFICATION</scope>
</reference>
<dbReference type="Pfam" id="PF01049">
    <property type="entry name" value="CADH_Y-type_LIR"/>
    <property type="match status" value="1"/>
</dbReference>
<dbReference type="InterPro" id="IPR027397">
    <property type="entry name" value="Catenin-bd_sf"/>
</dbReference>
<gene>
    <name evidence="17" type="primary">LOC127350786</name>
    <name evidence="17" type="synonym">DSG2</name>
</gene>
<dbReference type="Gene3D" id="4.10.900.10">
    <property type="entry name" value="TCF3-CBD (Catenin binding domain)"/>
    <property type="match status" value="1"/>
</dbReference>
<feature type="region of interest" description="Disordered" evidence="15">
    <location>
        <begin position="356"/>
        <end position="377"/>
    </location>
</feature>
<dbReference type="Pfam" id="PF00028">
    <property type="entry name" value="Cadherin"/>
    <property type="match status" value="3"/>
</dbReference>
<dbReference type="InterPro" id="IPR020894">
    <property type="entry name" value="Cadherin_CS"/>
</dbReference>
<dbReference type="InterPro" id="IPR002126">
    <property type="entry name" value="Cadherin-like_dom"/>
</dbReference>
<dbReference type="FunFam" id="2.60.40.60:FF:000074">
    <property type="entry name" value="Desmoglein 4"/>
    <property type="match status" value="1"/>
</dbReference>
<comment type="subcellular location">
    <subcellularLocation>
        <location evidence="1">Cell junction</location>
        <location evidence="1">Desmosome</location>
    </subcellularLocation>
    <subcellularLocation>
        <location evidence="13">Cell membrane</location>
        <topology evidence="13">Single-pass type I membrane protein</topology>
    </subcellularLocation>
</comment>
<dbReference type="GO" id="GO:0055113">
    <property type="term" value="P:epiboly involved in gastrulation with mouth forming second"/>
    <property type="evidence" value="ECO:0007669"/>
    <property type="project" value="UniProtKB-ARBA"/>
</dbReference>
<protein>
    <submittedName>
        <fullName evidence="17">Desmoglein 2</fullName>
    </submittedName>
</protein>
<keyword evidence="6 12" id="KW-0106">Calcium</keyword>